<dbReference type="EMBL" id="LAIR01000002">
    <property type="protein sequence ID" value="KNX37371.1"/>
    <property type="molecule type" value="Genomic_DNA"/>
</dbReference>
<gene>
    <name evidence="1" type="ORF">VV01_09770</name>
</gene>
<sequence>MNTFGSNGSRVAGIGAVTDAHVAALSLERGGVIARHPAVGHQLFVVVSGTAEVSGADAAPVTITAGQAALWEPDESHDTRSVQGMTAFVIEGTLERT</sequence>
<reference evidence="2" key="1">
    <citation type="submission" date="2015-03" db="EMBL/GenBank/DDBJ databases">
        <title>Luteipulveratus halotolerans sp. nov., a novel actinobacterium (Dermacoccaceae) from Sarawak, Malaysia.</title>
        <authorList>
            <person name="Juboi H."/>
            <person name="Basik A."/>
            <person name="Shamsul S.S."/>
            <person name="Arnold P."/>
            <person name="Schmitt E.K."/>
            <person name="Sanglier J.-J."/>
            <person name="Yeo T."/>
        </authorList>
    </citation>
    <scope>NUCLEOTIDE SEQUENCE [LARGE SCALE GENOMIC DNA]</scope>
    <source>
        <strain evidence="2">C296001</strain>
    </source>
</reference>
<keyword evidence="2" id="KW-1185">Reference proteome</keyword>
<dbReference type="Proteomes" id="UP000037397">
    <property type="component" value="Unassembled WGS sequence"/>
</dbReference>
<dbReference type="InterPro" id="IPR011051">
    <property type="entry name" value="RmlC_Cupin_sf"/>
</dbReference>
<proteinExistence type="predicted"/>
<evidence type="ECO:0000313" key="1">
    <source>
        <dbReference type="EMBL" id="KNX37371.1"/>
    </source>
</evidence>
<dbReference type="InterPro" id="IPR014710">
    <property type="entry name" value="RmlC-like_jellyroll"/>
</dbReference>
<evidence type="ECO:0008006" key="3">
    <source>
        <dbReference type="Google" id="ProtNLM"/>
    </source>
</evidence>
<evidence type="ECO:0000313" key="2">
    <source>
        <dbReference type="Proteomes" id="UP000037397"/>
    </source>
</evidence>
<dbReference type="SUPFAM" id="SSF51182">
    <property type="entry name" value="RmlC-like cupins"/>
    <property type="match status" value="1"/>
</dbReference>
<dbReference type="Gene3D" id="2.60.120.10">
    <property type="entry name" value="Jelly Rolls"/>
    <property type="match status" value="1"/>
</dbReference>
<dbReference type="STRING" id="1631356.VV01_09770"/>
<name>A0A0L6CHU1_9MICO</name>
<organism evidence="1 2">
    <name type="scientific">Luteipulveratus halotolerans</name>
    <dbReference type="NCBI Taxonomy" id="1631356"/>
    <lineage>
        <taxon>Bacteria</taxon>
        <taxon>Bacillati</taxon>
        <taxon>Actinomycetota</taxon>
        <taxon>Actinomycetes</taxon>
        <taxon>Micrococcales</taxon>
        <taxon>Dermacoccaceae</taxon>
        <taxon>Luteipulveratus</taxon>
    </lineage>
</organism>
<protein>
    <recommendedName>
        <fullName evidence="3">Cupin 2 conserved barrel domain-containing protein</fullName>
    </recommendedName>
</protein>
<dbReference type="AlphaFoldDB" id="A0A0L6CHU1"/>
<accession>A0A0L6CHU1</accession>
<comment type="caution">
    <text evidence="1">The sequence shown here is derived from an EMBL/GenBank/DDBJ whole genome shotgun (WGS) entry which is preliminary data.</text>
</comment>